<dbReference type="EMBL" id="JAQQBR010002476">
    <property type="protein sequence ID" value="KAK0157040.1"/>
    <property type="molecule type" value="Genomic_DNA"/>
</dbReference>
<comment type="caution">
    <text evidence="1">The sequence shown here is derived from an EMBL/GenBank/DDBJ whole genome shotgun (WGS) entry which is preliminary data.</text>
</comment>
<dbReference type="Proteomes" id="UP001168972">
    <property type="component" value="Unassembled WGS sequence"/>
</dbReference>
<dbReference type="Pfam" id="PF21797">
    <property type="entry name" value="CycT2-like_C"/>
    <property type="match status" value="1"/>
</dbReference>
<keyword evidence="2" id="KW-1185">Reference proteome</keyword>
<feature type="non-terminal residue" evidence="1">
    <location>
        <position position="1"/>
    </location>
</feature>
<sequence length="136" mass="15727">IPKSTEGKPWYYYMDKSITEDMLNKMVDEFLDVYGRCNQSGLKRHIAFLQPANPSPQTSDSGYKSPNDEVVRNIRMKLWNLQYGHIAFGYMFMPHYLGSEWDRASALLGVDVVSANRIHLFYPIPSLTSSWWTPVT</sequence>
<dbReference type="Gene3D" id="1.10.472.10">
    <property type="entry name" value="Cyclin-like"/>
    <property type="match status" value="1"/>
</dbReference>
<accession>A0AA39C428</accession>
<organism evidence="1 2">
    <name type="scientific">Microctonus hyperodae</name>
    <name type="common">Parasitoid wasp</name>
    <dbReference type="NCBI Taxonomy" id="165561"/>
    <lineage>
        <taxon>Eukaryota</taxon>
        <taxon>Metazoa</taxon>
        <taxon>Ecdysozoa</taxon>
        <taxon>Arthropoda</taxon>
        <taxon>Hexapoda</taxon>
        <taxon>Insecta</taxon>
        <taxon>Pterygota</taxon>
        <taxon>Neoptera</taxon>
        <taxon>Endopterygota</taxon>
        <taxon>Hymenoptera</taxon>
        <taxon>Apocrita</taxon>
        <taxon>Ichneumonoidea</taxon>
        <taxon>Braconidae</taxon>
        <taxon>Euphorinae</taxon>
        <taxon>Microctonus</taxon>
    </lineage>
</organism>
<name>A0AA39C428_MICHY</name>
<protein>
    <submittedName>
        <fullName evidence="1">Uncharacterized protein</fullName>
    </submittedName>
</protein>
<dbReference type="AlphaFoldDB" id="A0AA39C428"/>
<reference evidence="1" key="2">
    <citation type="submission" date="2023-03" db="EMBL/GenBank/DDBJ databases">
        <authorList>
            <person name="Inwood S.N."/>
            <person name="Skelly J.G."/>
            <person name="Guhlin J."/>
            <person name="Harrop T.W.R."/>
            <person name="Goldson S.G."/>
            <person name="Dearden P.K."/>
        </authorList>
    </citation>
    <scope>NUCLEOTIDE SEQUENCE</scope>
    <source>
        <strain evidence="1">Lincoln</strain>
        <tissue evidence="1">Whole body</tissue>
    </source>
</reference>
<proteinExistence type="predicted"/>
<reference evidence="1" key="1">
    <citation type="journal article" date="2023" name="bioRxiv">
        <title>Scaffold-level genome assemblies of two parasitoid biocontrol wasps reveal the parthenogenesis mechanism and an associated novel virus.</title>
        <authorList>
            <person name="Inwood S."/>
            <person name="Skelly J."/>
            <person name="Guhlin J."/>
            <person name="Harrop T."/>
            <person name="Goldson S."/>
            <person name="Dearden P."/>
        </authorList>
    </citation>
    <scope>NUCLEOTIDE SEQUENCE</scope>
    <source>
        <strain evidence="1">Lincoln</strain>
        <tissue evidence="1">Whole body</tissue>
    </source>
</reference>
<gene>
    <name evidence="1" type="ORF">PV327_011443</name>
</gene>
<evidence type="ECO:0000313" key="1">
    <source>
        <dbReference type="EMBL" id="KAK0157040.1"/>
    </source>
</evidence>
<evidence type="ECO:0000313" key="2">
    <source>
        <dbReference type="Proteomes" id="UP001168972"/>
    </source>
</evidence>